<organism evidence="2">
    <name type="scientific">freshwater metagenome</name>
    <dbReference type="NCBI Taxonomy" id="449393"/>
    <lineage>
        <taxon>unclassified sequences</taxon>
        <taxon>metagenomes</taxon>
        <taxon>ecological metagenomes</taxon>
    </lineage>
</organism>
<dbReference type="AlphaFoldDB" id="A0A6J6ASD1"/>
<keyword evidence="1" id="KW-0472">Membrane</keyword>
<evidence type="ECO:0000313" key="2">
    <source>
        <dbReference type="EMBL" id="CAB4529404.1"/>
    </source>
</evidence>
<dbReference type="InterPro" id="IPR003425">
    <property type="entry name" value="CCB3/YggT"/>
</dbReference>
<gene>
    <name evidence="2" type="ORF">UFOPK1395_00017</name>
</gene>
<feature type="transmembrane region" description="Helical" evidence="1">
    <location>
        <begin position="66"/>
        <end position="88"/>
    </location>
</feature>
<dbReference type="GO" id="GO:0016020">
    <property type="term" value="C:membrane"/>
    <property type="evidence" value="ECO:0007669"/>
    <property type="project" value="InterPro"/>
</dbReference>
<dbReference type="Pfam" id="PF02325">
    <property type="entry name" value="CCB3_YggT"/>
    <property type="match status" value="1"/>
</dbReference>
<dbReference type="EMBL" id="CAEZSB010000001">
    <property type="protein sequence ID" value="CAB4529404.1"/>
    <property type="molecule type" value="Genomic_DNA"/>
</dbReference>
<reference evidence="2" key="1">
    <citation type="submission" date="2020-05" db="EMBL/GenBank/DDBJ databases">
        <authorList>
            <person name="Chiriac C."/>
            <person name="Salcher M."/>
            <person name="Ghai R."/>
            <person name="Kavagutti S V."/>
        </authorList>
    </citation>
    <scope>NUCLEOTIDE SEQUENCE</scope>
</reference>
<proteinExistence type="predicted"/>
<feature type="transmembrane region" description="Helical" evidence="1">
    <location>
        <begin position="6"/>
        <end position="25"/>
    </location>
</feature>
<protein>
    <submittedName>
        <fullName evidence="2">Unannotated protein</fullName>
    </submittedName>
</protein>
<keyword evidence="1" id="KW-0812">Transmembrane</keyword>
<sequence>MLSVGSLLASILQIFLFALLGRLIFDYVQMFSRTWRPKGPILYVVEAIYTITDKPMKFVGRFVPPLRLGAVSLDMSFIVLFFGTQLLMGLVRSL</sequence>
<keyword evidence="1" id="KW-1133">Transmembrane helix</keyword>
<evidence type="ECO:0000256" key="1">
    <source>
        <dbReference type="SAM" id="Phobius"/>
    </source>
</evidence>
<name>A0A6J6ASD1_9ZZZZ</name>
<accession>A0A6J6ASD1</accession>